<evidence type="ECO:0000256" key="5">
    <source>
        <dbReference type="ARBA" id="ARBA00023237"/>
    </source>
</evidence>
<name>A0A939K0A7_9BACT</name>
<dbReference type="SUPFAM" id="SSF48452">
    <property type="entry name" value="TPR-like"/>
    <property type="match status" value="1"/>
</dbReference>
<dbReference type="GO" id="GO:0009279">
    <property type="term" value="C:cell outer membrane"/>
    <property type="evidence" value="ECO:0007669"/>
    <property type="project" value="UniProtKB-SubCell"/>
</dbReference>
<dbReference type="PROSITE" id="PS51257">
    <property type="entry name" value="PROKAR_LIPOPROTEIN"/>
    <property type="match status" value="1"/>
</dbReference>
<sequence>MKTFLIKSGLVLAATGMLFACKDQLDVKNPNQPTPASAATEIGVISLGQGTVYINGMGNSSNGIKYNDGVPGGFWTGATGFHALMGDEIGEEAANQFGNQIGMPDLVTLDDGTKVTNPSSIPTQNALLRTVNVNAQGASNPLYYEWAYMYNLNNGMNSVLEIAGATKFSGDATAQASKLNTLKAWAYWWKGYAYSRLGSIYYAALINDQVGVTNGNYVTKEKIIEEASKNFDLASTALTALGAGDASYTEVMKGLVPEFNRVGKGVILTPAMWKRNINTMKARNILVNTTLKAMSAAQWGQILALANDGVTASDNVFTGRSNDNGDFINRLNGTLALKSTGPPTTTTYKISERLIQDFPAGDKRLANNFTQLAAPALFNTDRGNSFNTRWQLVNKGKGMAGVVTLSNQDVGAHELYLASTYEENELMKAEALINTGKIEDGLKSVDAVRVSQGAGLTAVAGTSLTQAQAQEELRKERRVALALRGLAFYDARRWEVISNGRTNAVVIDKAGKLNTKATITYNFLDYWDVPDNELAYNPAATGSAPTKNPK</sequence>
<evidence type="ECO:0000256" key="2">
    <source>
        <dbReference type="ARBA" id="ARBA00006275"/>
    </source>
</evidence>
<comment type="similarity">
    <text evidence="2">Belongs to the SusD family.</text>
</comment>
<dbReference type="AlphaFoldDB" id="A0A939K0A7"/>
<reference evidence="8 9" key="1">
    <citation type="submission" date="2021-03" db="EMBL/GenBank/DDBJ databases">
        <title>Fibrella sp. HMF5036 genome sequencing and assembly.</title>
        <authorList>
            <person name="Kang H."/>
            <person name="Kim H."/>
            <person name="Bae S."/>
            <person name="Joh K."/>
        </authorList>
    </citation>
    <scope>NUCLEOTIDE SEQUENCE [LARGE SCALE GENOMIC DNA]</scope>
    <source>
        <strain evidence="8 9">HMF5036</strain>
    </source>
</reference>
<comment type="subcellular location">
    <subcellularLocation>
        <location evidence="1">Cell outer membrane</location>
    </subcellularLocation>
</comment>
<comment type="caution">
    <text evidence="8">The sequence shown here is derived from an EMBL/GenBank/DDBJ whole genome shotgun (WGS) entry which is preliminary data.</text>
</comment>
<feature type="domain" description="RagB/SusD" evidence="7">
    <location>
        <begin position="426"/>
        <end position="535"/>
    </location>
</feature>
<keyword evidence="3 6" id="KW-0732">Signal</keyword>
<organism evidence="8 9">
    <name type="scientific">Fibrella aquatilis</name>
    <dbReference type="NCBI Taxonomy" id="2817059"/>
    <lineage>
        <taxon>Bacteria</taxon>
        <taxon>Pseudomonadati</taxon>
        <taxon>Bacteroidota</taxon>
        <taxon>Cytophagia</taxon>
        <taxon>Cytophagales</taxon>
        <taxon>Spirosomataceae</taxon>
        <taxon>Fibrella</taxon>
    </lineage>
</organism>
<evidence type="ECO:0000313" key="8">
    <source>
        <dbReference type="EMBL" id="MBO0931796.1"/>
    </source>
</evidence>
<evidence type="ECO:0000313" key="9">
    <source>
        <dbReference type="Proteomes" id="UP000664795"/>
    </source>
</evidence>
<evidence type="ECO:0000256" key="6">
    <source>
        <dbReference type="SAM" id="SignalP"/>
    </source>
</evidence>
<keyword evidence="5" id="KW-0998">Cell outer membrane</keyword>
<feature type="chain" id="PRO_5036830360" evidence="6">
    <location>
        <begin position="21"/>
        <end position="550"/>
    </location>
</feature>
<proteinExistence type="inferred from homology"/>
<dbReference type="InterPro" id="IPR012944">
    <property type="entry name" value="SusD_RagB_dom"/>
</dbReference>
<dbReference type="Gene3D" id="1.25.40.390">
    <property type="match status" value="1"/>
</dbReference>
<evidence type="ECO:0000256" key="3">
    <source>
        <dbReference type="ARBA" id="ARBA00022729"/>
    </source>
</evidence>
<protein>
    <submittedName>
        <fullName evidence="8">RagB/SusD family nutrient uptake outer membrane protein</fullName>
    </submittedName>
</protein>
<dbReference type="Proteomes" id="UP000664795">
    <property type="component" value="Unassembled WGS sequence"/>
</dbReference>
<feature type="signal peptide" evidence="6">
    <location>
        <begin position="1"/>
        <end position="20"/>
    </location>
</feature>
<dbReference type="Pfam" id="PF07980">
    <property type="entry name" value="SusD_RagB"/>
    <property type="match status" value="1"/>
</dbReference>
<dbReference type="RefSeq" id="WP_207335758.1">
    <property type="nucleotide sequence ID" value="NZ_JAFMYU010000008.1"/>
</dbReference>
<accession>A0A939K0A7</accession>
<keyword evidence="4" id="KW-0472">Membrane</keyword>
<evidence type="ECO:0000256" key="1">
    <source>
        <dbReference type="ARBA" id="ARBA00004442"/>
    </source>
</evidence>
<dbReference type="EMBL" id="JAFMYU010000008">
    <property type="protein sequence ID" value="MBO0931796.1"/>
    <property type="molecule type" value="Genomic_DNA"/>
</dbReference>
<evidence type="ECO:0000256" key="4">
    <source>
        <dbReference type="ARBA" id="ARBA00023136"/>
    </source>
</evidence>
<gene>
    <name evidence="8" type="ORF">J2I48_12375</name>
</gene>
<keyword evidence="9" id="KW-1185">Reference proteome</keyword>
<dbReference type="InterPro" id="IPR011990">
    <property type="entry name" value="TPR-like_helical_dom_sf"/>
</dbReference>
<evidence type="ECO:0000259" key="7">
    <source>
        <dbReference type="Pfam" id="PF07980"/>
    </source>
</evidence>